<evidence type="ECO:0000313" key="2">
    <source>
        <dbReference type="Proteomes" id="UP000006028"/>
    </source>
</evidence>
<protein>
    <submittedName>
        <fullName evidence="1">Uncharacterized protein</fullName>
    </submittedName>
</protein>
<sequence length="42" mass="4904">MQISKQKTYKYCSCFRARIDAFAEMNKLGSKNCATCILRYFA</sequence>
<reference evidence="1 2" key="1">
    <citation type="submission" date="2010-08" db="EMBL/GenBank/DDBJ databases">
        <authorList>
            <person name="Weinstock G."/>
            <person name="Sodergren E."/>
            <person name="Clifton S."/>
            <person name="Fulton L."/>
            <person name="Fulton B."/>
            <person name="Courtney L."/>
            <person name="Fronick C."/>
            <person name="Harrison M."/>
            <person name="Strong C."/>
            <person name="Farmer C."/>
            <person name="Delahaunty K."/>
            <person name="Markovic C."/>
            <person name="Hall O."/>
            <person name="Minx P."/>
            <person name="Tomlinson C."/>
            <person name="Mitreva M."/>
            <person name="Hou S."/>
            <person name="Chen J."/>
            <person name="Wollam A."/>
            <person name="Pepin K.H."/>
            <person name="Johnson M."/>
            <person name="Bhonagiri V."/>
            <person name="Zhang X."/>
            <person name="Suruliraj S."/>
            <person name="Warren W."/>
            <person name="Chinwalla A."/>
            <person name="Mardis E.R."/>
            <person name="Wilson R.K."/>
        </authorList>
    </citation>
    <scope>NUCLEOTIDE SEQUENCE [LARGE SCALE GENOMIC DNA]</scope>
    <source>
        <strain evidence="1 2">KLE1255</strain>
    </source>
</reference>
<dbReference type="STRING" id="748224.HMPREF9436_01815"/>
<dbReference type="Proteomes" id="UP000006028">
    <property type="component" value="Unassembled WGS sequence"/>
</dbReference>
<accession>E2ZJG7</accession>
<comment type="caution">
    <text evidence="1">The sequence shown here is derived from an EMBL/GenBank/DDBJ whole genome shotgun (WGS) entry which is preliminary data.</text>
</comment>
<dbReference type="BioCyc" id="FCF748224-HMP:GTSS-1872-MONOMER"/>
<dbReference type="EMBL" id="AECU01000146">
    <property type="protein sequence ID" value="EFQ06686.1"/>
    <property type="molecule type" value="Genomic_DNA"/>
</dbReference>
<organism evidence="1 2">
    <name type="scientific">Faecalibacterium cf. prausnitzii KLE1255</name>
    <dbReference type="NCBI Taxonomy" id="748224"/>
    <lineage>
        <taxon>Bacteria</taxon>
        <taxon>Bacillati</taxon>
        <taxon>Bacillota</taxon>
        <taxon>Clostridia</taxon>
        <taxon>Eubacteriales</taxon>
        <taxon>Oscillospiraceae</taxon>
        <taxon>Faecalibacterium</taxon>
    </lineage>
</organism>
<dbReference type="AlphaFoldDB" id="E2ZJG7"/>
<name>E2ZJG7_9FIRM</name>
<proteinExistence type="predicted"/>
<evidence type="ECO:0000313" key="1">
    <source>
        <dbReference type="EMBL" id="EFQ06686.1"/>
    </source>
</evidence>
<gene>
    <name evidence="1" type="ORF">HMPREF9436_01815</name>
</gene>
<dbReference type="HOGENOM" id="CLU_3251760_0_0_9"/>